<dbReference type="EMBL" id="SACL01000002">
    <property type="protein sequence ID" value="RVT97804.1"/>
    <property type="molecule type" value="Genomic_DNA"/>
</dbReference>
<protein>
    <submittedName>
        <fullName evidence="2">DUF3325 domain-containing protein</fullName>
    </submittedName>
</protein>
<keyword evidence="1" id="KW-0812">Transmembrane</keyword>
<dbReference type="Pfam" id="PF11804">
    <property type="entry name" value="DUF3325"/>
    <property type="match status" value="1"/>
</dbReference>
<dbReference type="RefSeq" id="WP_127787032.1">
    <property type="nucleotide sequence ID" value="NZ_SACL01000002.1"/>
</dbReference>
<evidence type="ECO:0000313" key="2">
    <source>
        <dbReference type="EMBL" id="RVT97804.1"/>
    </source>
</evidence>
<organism evidence="2 3">
    <name type="scientific">Rhodovarius crocodyli</name>
    <dbReference type="NCBI Taxonomy" id="1979269"/>
    <lineage>
        <taxon>Bacteria</taxon>
        <taxon>Pseudomonadati</taxon>
        <taxon>Pseudomonadota</taxon>
        <taxon>Alphaproteobacteria</taxon>
        <taxon>Acetobacterales</taxon>
        <taxon>Roseomonadaceae</taxon>
        <taxon>Rhodovarius</taxon>
    </lineage>
</organism>
<evidence type="ECO:0000313" key="3">
    <source>
        <dbReference type="Proteomes" id="UP000282957"/>
    </source>
</evidence>
<dbReference type="OrthoDB" id="6009065at2"/>
<proteinExistence type="predicted"/>
<keyword evidence="3" id="KW-1185">Reference proteome</keyword>
<feature type="transmembrane region" description="Helical" evidence="1">
    <location>
        <begin position="43"/>
        <end position="76"/>
    </location>
</feature>
<feature type="transmembrane region" description="Helical" evidence="1">
    <location>
        <begin position="88"/>
        <end position="108"/>
    </location>
</feature>
<keyword evidence="1" id="KW-1133">Transmembrane helix</keyword>
<reference evidence="2 3" key="1">
    <citation type="submission" date="2019-01" db="EMBL/GenBank/DDBJ databases">
        <authorList>
            <person name="Chen W.-M."/>
        </authorList>
    </citation>
    <scope>NUCLEOTIDE SEQUENCE [LARGE SCALE GENOMIC DNA]</scope>
    <source>
        <strain evidence="2 3">CCP-6</strain>
    </source>
</reference>
<comment type="caution">
    <text evidence="2">The sequence shown here is derived from an EMBL/GenBank/DDBJ whole genome shotgun (WGS) entry which is preliminary data.</text>
</comment>
<name>A0A437MJG0_9PROT</name>
<evidence type="ECO:0000256" key="1">
    <source>
        <dbReference type="SAM" id="Phobius"/>
    </source>
</evidence>
<keyword evidence="1" id="KW-0472">Membrane</keyword>
<dbReference type="InterPro" id="IPR021762">
    <property type="entry name" value="DUF3325"/>
</dbReference>
<accession>A0A437MJG0</accession>
<sequence length="109" mass="11664">MALLALGLAYPGFLLLALAMERHHRDLLGGVPLPPRRRLYTASGWLLLGLSLLPCAALWGWTFGVVAWLGVLAVAATTVAMLSTYHPRLALIAAPLVPVPGVVAWFGFH</sequence>
<gene>
    <name evidence="2" type="ORF">EOD42_08375</name>
</gene>
<dbReference type="AlphaFoldDB" id="A0A437MJG0"/>
<dbReference type="Proteomes" id="UP000282957">
    <property type="component" value="Unassembled WGS sequence"/>
</dbReference>